<dbReference type="InterPro" id="IPR049560">
    <property type="entry name" value="MeTrfase_RsmB-F_NOP2_cat"/>
</dbReference>
<keyword evidence="4" id="KW-0694">RNA-binding</keyword>
<comment type="caution">
    <text evidence="6">The sequence shown here is derived from an EMBL/GenBank/DDBJ whole genome shotgun (WGS) entry which is preliminary data.</text>
</comment>
<keyword evidence="2 6" id="KW-0808">Transferase</keyword>
<name>A0A7C4DBL2_STAMA</name>
<evidence type="ECO:0000256" key="3">
    <source>
        <dbReference type="ARBA" id="ARBA00022691"/>
    </source>
</evidence>
<dbReference type="Gene3D" id="3.30.70.1170">
    <property type="entry name" value="Sun protein, domain 3"/>
    <property type="match status" value="1"/>
</dbReference>
<accession>A0A7C4DBL2</accession>
<evidence type="ECO:0000256" key="2">
    <source>
        <dbReference type="ARBA" id="ARBA00022679"/>
    </source>
</evidence>
<keyword evidence="3" id="KW-0949">S-adenosyl-L-methionine</keyword>
<dbReference type="InterPro" id="IPR001678">
    <property type="entry name" value="MeTrfase_RsmB-F_NOP2_dom"/>
</dbReference>
<keyword evidence="1 6" id="KW-0489">Methyltransferase</keyword>
<dbReference type="PRINTS" id="PR02008">
    <property type="entry name" value="RCMTFAMILY"/>
</dbReference>
<dbReference type="SUPFAM" id="SSF53335">
    <property type="entry name" value="S-adenosyl-L-methionine-dependent methyltransferases"/>
    <property type="match status" value="1"/>
</dbReference>
<evidence type="ECO:0000256" key="1">
    <source>
        <dbReference type="ARBA" id="ARBA00022603"/>
    </source>
</evidence>
<dbReference type="InterPro" id="IPR023267">
    <property type="entry name" value="RCMT"/>
</dbReference>
<proteinExistence type="predicted"/>
<dbReference type="EMBL" id="DTAN01000030">
    <property type="protein sequence ID" value="HGU64722.1"/>
    <property type="molecule type" value="Genomic_DNA"/>
</dbReference>
<dbReference type="GO" id="GO:0016428">
    <property type="term" value="F:tRNA (cytidine-5-)-methyltransferase activity"/>
    <property type="evidence" value="ECO:0007669"/>
    <property type="project" value="TreeGrafter"/>
</dbReference>
<evidence type="ECO:0000313" key="7">
    <source>
        <dbReference type="EMBL" id="HGU64722.1"/>
    </source>
</evidence>
<protein>
    <submittedName>
        <fullName evidence="6">RsmB/NOP family class I SAM-dependent RNA methyltransferase</fullName>
    </submittedName>
</protein>
<gene>
    <name evidence="7" type="ORF">ENT92_00700</name>
    <name evidence="6" type="ORF">ENU14_06520</name>
</gene>
<dbReference type="AlphaFoldDB" id="A0A7C4DBL2"/>
<dbReference type="PANTHER" id="PTHR22807">
    <property type="entry name" value="NOP2 YEAST -RELATED NOL1/NOP2/FMU SUN DOMAIN-CONTAINING"/>
    <property type="match status" value="1"/>
</dbReference>
<feature type="domain" description="SAM-dependent MTase RsmB/NOP-type" evidence="5">
    <location>
        <begin position="52"/>
        <end position="341"/>
    </location>
</feature>
<dbReference type="PANTHER" id="PTHR22807:SF74">
    <property type="entry name" value="TRNA (CYTOSINE(48)-C(5))-METHYLTRANSFERASE"/>
    <property type="match status" value="1"/>
</dbReference>
<dbReference type="PROSITE" id="PS51686">
    <property type="entry name" value="SAM_MT_RSMB_NOP"/>
    <property type="match status" value="1"/>
</dbReference>
<dbReference type="InterPro" id="IPR029063">
    <property type="entry name" value="SAM-dependent_MTases_sf"/>
</dbReference>
<reference evidence="6" key="1">
    <citation type="journal article" date="2020" name="mSystems">
        <title>Genome- and Community-Level Interaction Insights into Carbon Utilization and Element Cycling Functions of Hydrothermarchaeota in Hydrothermal Sediment.</title>
        <authorList>
            <person name="Zhou Z."/>
            <person name="Liu Y."/>
            <person name="Xu W."/>
            <person name="Pan J."/>
            <person name="Luo Z.H."/>
            <person name="Li M."/>
        </authorList>
    </citation>
    <scope>NUCLEOTIDE SEQUENCE [LARGE SCALE GENOMIC DNA]</scope>
    <source>
        <strain evidence="7">SpSt-622</strain>
        <strain evidence="6">SpSt-642</strain>
    </source>
</reference>
<evidence type="ECO:0000313" key="6">
    <source>
        <dbReference type="EMBL" id="HGM59217.1"/>
    </source>
</evidence>
<sequence length="343" mass="40104">MEQDLIDENTVFREIFVTPSSRAEELASKYGYFKYMIERYLKLYGYQDTLRLLESMEKKLKPVVRINTRFVELDYAYSKLIDHGFELRDIDWYPYAFRILEKPEKPSIGATHEYLKGFYYVHRDAAPLIPVILLLYDYSGDVLDACAAPGGKTTFIAELLNNSGIVYANDLVLYRLRSLVSHILRMKLNNVVVTWLDATKIKDVFRRKFDRVIVDAPCSGEGVIMLDPSRKRKTKQRDLARLVVKQIKLLNSLLDVLNNDGILIYTTCSIAPEENEYVVSKILEFRNDVDIIEPFIKLIDWDHGIRRFHRLNFDDRVSRCIRITPFKHEMIGLTLCLITKTKR</sequence>
<organism evidence="6">
    <name type="scientific">Staphylothermus marinus</name>
    <dbReference type="NCBI Taxonomy" id="2280"/>
    <lineage>
        <taxon>Archaea</taxon>
        <taxon>Thermoproteota</taxon>
        <taxon>Thermoprotei</taxon>
        <taxon>Desulfurococcales</taxon>
        <taxon>Desulfurococcaceae</taxon>
        <taxon>Staphylothermus</taxon>
    </lineage>
</organism>
<evidence type="ECO:0000256" key="4">
    <source>
        <dbReference type="ARBA" id="ARBA00022884"/>
    </source>
</evidence>
<dbReference type="EMBL" id="DTBJ01000056">
    <property type="protein sequence ID" value="HGM59217.1"/>
    <property type="molecule type" value="Genomic_DNA"/>
</dbReference>
<dbReference type="Pfam" id="PF01189">
    <property type="entry name" value="Methyltr_RsmB-F"/>
    <property type="match status" value="1"/>
</dbReference>
<dbReference type="GO" id="GO:0030488">
    <property type="term" value="P:tRNA methylation"/>
    <property type="evidence" value="ECO:0007669"/>
    <property type="project" value="TreeGrafter"/>
</dbReference>
<dbReference type="GO" id="GO:0003723">
    <property type="term" value="F:RNA binding"/>
    <property type="evidence" value="ECO:0007669"/>
    <property type="project" value="UniProtKB-KW"/>
</dbReference>
<evidence type="ECO:0000259" key="5">
    <source>
        <dbReference type="PROSITE" id="PS51686"/>
    </source>
</evidence>
<dbReference type="Gene3D" id="3.40.50.150">
    <property type="entry name" value="Vaccinia Virus protein VP39"/>
    <property type="match status" value="1"/>
</dbReference>